<dbReference type="Proteomes" id="UP001218188">
    <property type="component" value="Unassembled WGS sequence"/>
</dbReference>
<keyword evidence="3" id="KW-1185">Reference proteome</keyword>
<feature type="compositionally biased region" description="Low complexity" evidence="1">
    <location>
        <begin position="1"/>
        <end position="10"/>
    </location>
</feature>
<evidence type="ECO:0000313" key="3">
    <source>
        <dbReference type="Proteomes" id="UP001218188"/>
    </source>
</evidence>
<feature type="region of interest" description="Disordered" evidence="1">
    <location>
        <begin position="1"/>
        <end position="46"/>
    </location>
</feature>
<evidence type="ECO:0000313" key="2">
    <source>
        <dbReference type="EMBL" id="KAJ7026993.1"/>
    </source>
</evidence>
<protein>
    <submittedName>
        <fullName evidence="2">Uncharacterized protein</fullName>
    </submittedName>
</protein>
<evidence type="ECO:0000256" key="1">
    <source>
        <dbReference type="SAM" id="MobiDB-lite"/>
    </source>
</evidence>
<sequence length="95" mass="10186">MSTTAAASASKPKKRSLMPLPPRSTANIPDGARHPRLPPRVPTPPTMCPLLPLPSWDAAWSGLFDDLGKQLEQEKMAQVKGGNVSMCVVIRTAVL</sequence>
<organism evidence="2 3">
    <name type="scientific">Mycena alexandri</name>
    <dbReference type="NCBI Taxonomy" id="1745969"/>
    <lineage>
        <taxon>Eukaryota</taxon>
        <taxon>Fungi</taxon>
        <taxon>Dikarya</taxon>
        <taxon>Basidiomycota</taxon>
        <taxon>Agaricomycotina</taxon>
        <taxon>Agaricomycetes</taxon>
        <taxon>Agaricomycetidae</taxon>
        <taxon>Agaricales</taxon>
        <taxon>Marasmiineae</taxon>
        <taxon>Mycenaceae</taxon>
        <taxon>Mycena</taxon>
    </lineage>
</organism>
<comment type="caution">
    <text evidence="2">The sequence shown here is derived from an EMBL/GenBank/DDBJ whole genome shotgun (WGS) entry which is preliminary data.</text>
</comment>
<accession>A0AAD6WTW9</accession>
<name>A0AAD6WTW9_9AGAR</name>
<proteinExistence type="predicted"/>
<reference evidence="2" key="1">
    <citation type="submission" date="2023-03" db="EMBL/GenBank/DDBJ databases">
        <title>Massive genome expansion in bonnet fungi (Mycena s.s.) driven by repeated elements and novel gene families across ecological guilds.</title>
        <authorList>
            <consortium name="Lawrence Berkeley National Laboratory"/>
            <person name="Harder C.B."/>
            <person name="Miyauchi S."/>
            <person name="Viragh M."/>
            <person name="Kuo A."/>
            <person name="Thoen E."/>
            <person name="Andreopoulos B."/>
            <person name="Lu D."/>
            <person name="Skrede I."/>
            <person name="Drula E."/>
            <person name="Henrissat B."/>
            <person name="Morin E."/>
            <person name="Kohler A."/>
            <person name="Barry K."/>
            <person name="LaButti K."/>
            <person name="Morin E."/>
            <person name="Salamov A."/>
            <person name="Lipzen A."/>
            <person name="Mereny Z."/>
            <person name="Hegedus B."/>
            <person name="Baldrian P."/>
            <person name="Stursova M."/>
            <person name="Weitz H."/>
            <person name="Taylor A."/>
            <person name="Grigoriev I.V."/>
            <person name="Nagy L.G."/>
            <person name="Martin F."/>
            <person name="Kauserud H."/>
        </authorList>
    </citation>
    <scope>NUCLEOTIDE SEQUENCE</scope>
    <source>
        <strain evidence="2">CBHHK200</strain>
    </source>
</reference>
<dbReference type="AlphaFoldDB" id="A0AAD6WTW9"/>
<dbReference type="EMBL" id="JARJCM010000131">
    <property type="protein sequence ID" value="KAJ7026993.1"/>
    <property type="molecule type" value="Genomic_DNA"/>
</dbReference>
<gene>
    <name evidence="2" type="ORF">C8F04DRAFT_1267591</name>
</gene>